<comment type="caution">
    <text evidence="1">The sequence shown here is derived from an EMBL/GenBank/DDBJ whole genome shotgun (WGS) entry which is preliminary data.</text>
</comment>
<dbReference type="Gene3D" id="3.30.70.2360">
    <property type="match status" value="1"/>
</dbReference>
<reference evidence="1 2" key="1">
    <citation type="submission" date="2021-03" db="EMBL/GenBank/DDBJ databases">
        <authorList>
            <person name="D'Agostino P."/>
            <person name="Huntemann M."/>
            <person name="Clum A."/>
            <person name="Spunde A."/>
            <person name="Palaniappan K."/>
            <person name="Ritter S."/>
            <person name="Mikhailova N."/>
            <person name="Chen I.-M."/>
            <person name="Stamatis D."/>
            <person name="Reddy T."/>
            <person name="O'Malley R."/>
            <person name="Daum C."/>
            <person name="Shapiro N."/>
            <person name="Ivanova N."/>
            <person name="Kyrpides N."/>
            <person name="Woyke T."/>
        </authorList>
    </citation>
    <scope>NUCLEOTIDE SEQUENCE [LARGE SCALE GENOMIC DNA]</scope>
    <source>
        <strain evidence="1 2">WS4403</strain>
    </source>
</reference>
<accession>A0ABS4PGF1</accession>
<organism evidence="1 2">
    <name type="scientific">Winslowiella toletana</name>
    <dbReference type="NCBI Taxonomy" id="92490"/>
    <lineage>
        <taxon>Bacteria</taxon>
        <taxon>Pseudomonadati</taxon>
        <taxon>Pseudomonadota</taxon>
        <taxon>Gammaproteobacteria</taxon>
        <taxon>Enterobacterales</taxon>
        <taxon>Erwiniaceae</taxon>
        <taxon>Winslowiella</taxon>
    </lineage>
</organism>
<sequence>MSSTSLTRYVVTFHYQEKGLSDLNKLTSTMTEAGFSPTLNDDEGKPHELGTNSFGIISALEEDEIKQLAAGFGEIALGERPEVEVLSWEAYQQQQK</sequence>
<gene>
    <name evidence="1" type="ORF">J2125_004382</name>
</gene>
<evidence type="ECO:0000313" key="1">
    <source>
        <dbReference type="EMBL" id="MBP2171190.1"/>
    </source>
</evidence>
<keyword evidence="2" id="KW-1185">Reference proteome</keyword>
<reference evidence="2" key="2">
    <citation type="submission" date="2023-07" db="EMBL/GenBank/DDBJ databases">
        <title>Genome mining of underrepresented organisms for secondary metabolites.</title>
        <authorList>
            <person name="D'Agostino P.M."/>
        </authorList>
    </citation>
    <scope>NUCLEOTIDE SEQUENCE [LARGE SCALE GENOMIC DNA]</scope>
    <source>
        <strain evidence="2">WS4403</strain>
    </source>
</reference>
<protein>
    <submittedName>
        <fullName evidence="1">Uncharacterized protein</fullName>
    </submittedName>
</protein>
<dbReference type="InterPro" id="IPR022597">
    <property type="entry name" value="GhoS"/>
</dbReference>
<name>A0ABS4PGF1_9GAMM</name>
<dbReference type="Proteomes" id="UP001195624">
    <property type="component" value="Unassembled WGS sequence"/>
</dbReference>
<proteinExistence type="predicted"/>
<dbReference type="RefSeq" id="WP_017802134.1">
    <property type="nucleotide sequence ID" value="NZ_JAGGMQ010000001.1"/>
</dbReference>
<dbReference type="Pfam" id="PF11080">
    <property type="entry name" value="GhoS"/>
    <property type="match status" value="1"/>
</dbReference>
<dbReference type="EMBL" id="JAGGMQ010000001">
    <property type="protein sequence ID" value="MBP2171190.1"/>
    <property type="molecule type" value="Genomic_DNA"/>
</dbReference>
<evidence type="ECO:0000313" key="2">
    <source>
        <dbReference type="Proteomes" id="UP001195624"/>
    </source>
</evidence>
<dbReference type="InterPro" id="IPR038241">
    <property type="entry name" value="GhoS_sf"/>
</dbReference>